<feature type="coiled-coil region" evidence="1">
    <location>
        <begin position="26"/>
        <end position="85"/>
    </location>
</feature>
<proteinExistence type="predicted"/>
<keyword evidence="3" id="KW-1133">Transmembrane helix</keyword>
<keyword evidence="3" id="KW-0812">Transmembrane</keyword>
<evidence type="ECO:0000313" key="4">
    <source>
        <dbReference type="EMBL" id="MFD2661770.1"/>
    </source>
</evidence>
<keyword evidence="1" id="KW-0175">Coiled coil</keyword>
<sequence length="171" mass="18820">MSAIEWIAAAAAAAFVALAAGTLIALRRMTARAAALQASAESMQREIEQLAQEYKRLVPPAEQAIRTAEQTVRTAQKQLQSMNRLFESASHIGGAIEKSASAVHRVSSVLSSQAAEHIERAAANRRIGEAYEWMELGLTAWQLWQSRRKESPASSEWGHMDKGHHKSERSE</sequence>
<evidence type="ECO:0000256" key="3">
    <source>
        <dbReference type="SAM" id="Phobius"/>
    </source>
</evidence>
<evidence type="ECO:0000313" key="5">
    <source>
        <dbReference type="Proteomes" id="UP001597493"/>
    </source>
</evidence>
<accession>A0ABW5QZX2</accession>
<feature type="region of interest" description="Disordered" evidence="2">
    <location>
        <begin position="149"/>
        <end position="171"/>
    </location>
</feature>
<feature type="compositionally biased region" description="Basic residues" evidence="2">
    <location>
        <begin position="162"/>
        <end position="171"/>
    </location>
</feature>
<evidence type="ECO:0000256" key="1">
    <source>
        <dbReference type="SAM" id="Coils"/>
    </source>
</evidence>
<dbReference type="RefSeq" id="WP_379275031.1">
    <property type="nucleotide sequence ID" value="NZ_JBHUGT010000012.1"/>
</dbReference>
<dbReference type="SUPFAM" id="SSF58104">
    <property type="entry name" value="Methyl-accepting chemotaxis protein (MCP) signaling domain"/>
    <property type="match status" value="1"/>
</dbReference>
<evidence type="ECO:0008006" key="6">
    <source>
        <dbReference type="Google" id="ProtNLM"/>
    </source>
</evidence>
<comment type="caution">
    <text evidence="4">The sequence shown here is derived from an EMBL/GenBank/DDBJ whole genome shotgun (WGS) entry which is preliminary data.</text>
</comment>
<reference evidence="5" key="1">
    <citation type="journal article" date="2019" name="Int. J. Syst. Evol. Microbiol.">
        <title>The Global Catalogue of Microorganisms (GCM) 10K type strain sequencing project: providing services to taxonomists for standard genome sequencing and annotation.</title>
        <authorList>
            <consortium name="The Broad Institute Genomics Platform"/>
            <consortium name="The Broad Institute Genome Sequencing Center for Infectious Disease"/>
            <person name="Wu L."/>
            <person name="Ma J."/>
        </authorList>
    </citation>
    <scope>NUCLEOTIDE SEQUENCE [LARGE SCALE GENOMIC DNA]</scope>
    <source>
        <strain evidence="5">TISTR 1827</strain>
    </source>
</reference>
<keyword evidence="3" id="KW-0472">Membrane</keyword>
<dbReference type="EMBL" id="JBHUMY010000016">
    <property type="protein sequence ID" value="MFD2661770.1"/>
    <property type="molecule type" value="Genomic_DNA"/>
</dbReference>
<organism evidence="4 5">
    <name type="scientific">Paenibacillus thailandensis</name>
    <dbReference type="NCBI Taxonomy" id="393250"/>
    <lineage>
        <taxon>Bacteria</taxon>
        <taxon>Bacillati</taxon>
        <taxon>Bacillota</taxon>
        <taxon>Bacilli</taxon>
        <taxon>Bacillales</taxon>
        <taxon>Paenibacillaceae</taxon>
        <taxon>Paenibacillus</taxon>
    </lineage>
</organism>
<feature type="transmembrane region" description="Helical" evidence="3">
    <location>
        <begin position="6"/>
        <end position="26"/>
    </location>
</feature>
<name>A0ABW5QZX2_9BACL</name>
<protein>
    <recommendedName>
        <fullName evidence="6">DUF948 domain-containing protein</fullName>
    </recommendedName>
</protein>
<evidence type="ECO:0000256" key="2">
    <source>
        <dbReference type="SAM" id="MobiDB-lite"/>
    </source>
</evidence>
<keyword evidence="5" id="KW-1185">Reference proteome</keyword>
<gene>
    <name evidence="4" type="ORF">ACFSW5_16065</name>
</gene>
<dbReference type="Proteomes" id="UP001597493">
    <property type="component" value="Unassembled WGS sequence"/>
</dbReference>